<proteinExistence type="predicted"/>
<gene>
    <name evidence="1" type="ORF">H6P81_019692</name>
</gene>
<reference evidence="1 2" key="1">
    <citation type="submission" date="2021-07" db="EMBL/GenBank/DDBJ databases">
        <title>The Aristolochia fimbriata genome: insights into angiosperm evolution, floral development and chemical biosynthesis.</title>
        <authorList>
            <person name="Jiao Y."/>
        </authorList>
    </citation>
    <scope>NUCLEOTIDE SEQUENCE [LARGE SCALE GENOMIC DNA]</scope>
    <source>
        <strain evidence="1">IBCAS-2021</strain>
        <tissue evidence="1">Leaf</tissue>
    </source>
</reference>
<dbReference type="EMBL" id="JAINDJ010000008">
    <property type="protein sequence ID" value="KAG9439527.1"/>
    <property type="molecule type" value="Genomic_DNA"/>
</dbReference>
<name>A0AAV7DWA9_ARIFI</name>
<accession>A0AAV7DWA9</accession>
<dbReference type="Proteomes" id="UP000825729">
    <property type="component" value="Unassembled WGS sequence"/>
</dbReference>
<protein>
    <submittedName>
        <fullName evidence="1">Uncharacterized protein</fullName>
    </submittedName>
</protein>
<sequence length="79" mass="8816">MDSRERVTLRRDSKKLSRGWVEGGVKDKKESGSMKEYSCKDFSKMKVVGKGEKVGGKGGRERDLLSKAWPPQGKVVGRC</sequence>
<keyword evidence="2" id="KW-1185">Reference proteome</keyword>
<dbReference type="AlphaFoldDB" id="A0AAV7DWA9"/>
<organism evidence="1 2">
    <name type="scientific">Aristolochia fimbriata</name>
    <name type="common">White veined hardy Dutchman's pipe vine</name>
    <dbReference type="NCBI Taxonomy" id="158543"/>
    <lineage>
        <taxon>Eukaryota</taxon>
        <taxon>Viridiplantae</taxon>
        <taxon>Streptophyta</taxon>
        <taxon>Embryophyta</taxon>
        <taxon>Tracheophyta</taxon>
        <taxon>Spermatophyta</taxon>
        <taxon>Magnoliopsida</taxon>
        <taxon>Magnoliidae</taxon>
        <taxon>Piperales</taxon>
        <taxon>Aristolochiaceae</taxon>
        <taxon>Aristolochia</taxon>
    </lineage>
</organism>
<comment type="caution">
    <text evidence="1">The sequence shown here is derived from an EMBL/GenBank/DDBJ whole genome shotgun (WGS) entry which is preliminary data.</text>
</comment>
<evidence type="ECO:0000313" key="2">
    <source>
        <dbReference type="Proteomes" id="UP000825729"/>
    </source>
</evidence>
<evidence type="ECO:0000313" key="1">
    <source>
        <dbReference type="EMBL" id="KAG9439527.1"/>
    </source>
</evidence>